<name>A0ACC2I402_9PLEO</name>
<organism evidence="1 2">
    <name type="scientific">Boeremia exigua</name>
    <dbReference type="NCBI Taxonomy" id="749465"/>
    <lineage>
        <taxon>Eukaryota</taxon>
        <taxon>Fungi</taxon>
        <taxon>Dikarya</taxon>
        <taxon>Ascomycota</taxon>
        <taxon>Pezizomycotina</taxon>
        <taxon>Dothideomycetes</taxon>
        <taxon>Pleosporomycetidae</taxon>
        <taxon>Pleosporales</taxon>
        <taxon>Pleosporineae</taxon>
        <taxon>Didymellaceae</taxon>
        <taxon>Boeremia</taxon>
    </lineage>
</organism>
<reference evidence="1" key="1">
    <citation type="submission" date="2022-11" db="EMBL/GenBank/DDBJ databases">
        <title>Genome Sequence of Boeremia exigua.</title>
        <authorList>
            <person name="Buettner E."/>
        </authorList>
    </citation>
    <scope>NUCLEOTIDE SEQUENCE</scope>
    <source>
        <strain evidence="1">CU02</strain>
    </source>
</reference>
<keyword evidence="2" id="KW-1185">Reference proteome</keyword>
<accession>A0ACC2I402</accession>
<evidence type="ECO:0000313" key="1">
    <source>
        <dbReference type="EMBL" id="KAJ8109623.1"/>
    </source>
</evidence>
<sequence>MQVAHLRCASIARASASTTASMQIQSIITILALALSATATAIPAAAPAPEAIAAPEANADTIEARVTQLRWNAKKSGSECSATWSGVCYEHCVTEGTSSAKKCIRSTITSAIDGSGCGLFKSKCKCVCNKN</sequence>
<gene>
    <name evidence="1" type="ORF">OPT61_g7329</name>
</gene>
<proteinExistence type="predicted"/>
<comment type="caution">
    <text evidence="1">The sequence shown here is derived from an EMBL/GenBank/DDBJ whole genome shotgun (WGS) entry which is preliminary data.</text>
</comment>
<dbReference type="EMBL" id="JAPHNI010000591">
    <property type="protein sequence ID" value="KAJ8109623.1"/>
    <property type="molecule type" value="Genomic_DNA"/>
</dbReference>
<evidence type="ECO:0000313" key="2">
    <source>
        <dbReference type="Proteomes" id="UP001153331"/>
    </source>
</evidence>
<dbReference type="Proteomes" id="UP001153331">
    <property type="component" value="Unassembled WGS sequence"/>
</dbReference>
<protein>
    <submittedName>
        <fullName evidence="1">Uncharacterized protein</fullName>
    </submittedName>
</protein>